<feature type="transmembrane region" description="Helical" evidence="1">
    <location>
        <begin position="28"/>
        <end position="44"/>
    </location>
</feature>
<sequence>MIWLNLTLVIVMVIGFIWSVFGWKRRSILHLFFGGLFILTPIFYFLGWMVVLPLVPGIALFISYFATGKLKRA</sequence>
<proteinExistence type="predicted"/>
<dbReference type="EMBL" id="FOES01000021">
    <property type="protein sequence ID" value="SEQ65641.1"/>
    <property type="molecule type" value="Genomic_DNA"/>
</dbReference>
<feature type="transmembrane region" description="Helical" evidence="1">
    <location>
        <begin position="6"/>
        <end position="23"/>
    </location>
</feature>
<name>A0A1H9HTJ3_9BACI</name>
<organism evidence="2 3">
    <name type="scientific">Piscibacillus halophilus</name>
    <dbReference type="NCBI Taxonomy" id="571933"/>
    <lineage>
        <taxon>Bacteria</taxon>
        <taxon>Bacillati</taxon>
        <taxon>Bacillota</taxon>
        <taxon>Bacilli</taxon>
        <taxon>Bacillales</taxon>
        <taxon>Bacillaceae</taxon>
        <taxon>Piscibacillus</taxon>
    </lineage>
</organism>
<protein>
    <submittedName>
        <fullName evidence="2">Uncharacterized protein</fullName>
    </submittedName>
</protein>
<dbReference type="OrthoDB" id="2937545at2"/>
<gene>
    <name evidence="2" type="ORF">SAMN05216362_12110</name>
</gene>
<evidence type="ECO:0000256" key="1">
    <source>
        <dbReference type="SAM" id="Phobius"/>
    </source>
</evidence>
<dbReference type="AlphaFoldDB" id="A0A1H9HTJ3"/>
<dbReference type="Proteomes" id="UP000199427">
    <property type="component" value="Unassembled WGS sequence"/>
</dbReference>
<evidence type="ECO:0000313" key="2">
    <source>
        <dbReference type="EMBL" id="SEQ65641.1"/>
    </source>
</evidence>
<keyword evidence="3" id="KW-1185">Reference proteome</keyword>
<evidence type="ECO:0000313" key="3">
    <source>
        <dbReference type="Proteomes" id="UP000199427"/>
    </source>
</evidence>
<keyword evidence="1" id="KW-0472">Membrane</keyword>
<keyword evidence="1" id="KW-0812">Transmembrane</keyword>
<accession>A0A1H9HTJ3</accession>
<keyword evidence="1" id="KW-1133">Transmembrane helix</keyword>
<dbReference type="RefSeq" id="WP_091773876.1">
    <property type="nucleotide sequence ID" value="NZ_FOES01000021.1"/>
</dbReference>
<reference evidence="2 3" key="1">
    <citation type="submission" date="2016-10" db="EMBL/GenBank/DDBJ databases">
        <authorList>
            <person name="de Groot N.N."/>
        </authorList>
    </citation>
    <scope>NUCLEOTIDE SEQUENCE [LARGE SCALE GENOMIC DNA]</scope>
    <source>
        <strain evidence="2 3">DSM 21633</strain>
    </source>
</reference>